<feature type="region of interest" description="Disordered" evidence="1">
    <location>
        <begin position="343"/>
        <end position="373"/>
    </location>
</feature>
<feature type="region of interest" description="Disordered" evidence="1">
    <location>
        <begin position="188"/>
        <end position="254"/>
    </location>
</feature>
<dbReference type="AlphaFoldDB" id="A0A8D8Z6E2"/>
<proteinExistence type="predicted"/>
<feature type="compositionally biased region" description="Basic and acidic residues" evidence="1">
    <location>
        <begin position="348"/>
        <end position="372"/>
    </location>
</feature>
<organism evidence="2">
    <name type="scientific">Cacopsylla melanoneura</name>
    <dbReference type="NCBI Taxonomy" id="428564"/>
    <lineage>
        <taxon>Eukaryota</taxon>
        <taxon>Metazoa</taxon>
        <taxon>Ecdysozoa</taxon>
        <taxon>Arthropoda</taxon>
        <taxon>Hexapoda</taxon>
        <taxon>Insecta</taxon>
        <taxon>Pterygota</taxon>
        <taxon>Neoptera</taxon>
        <taxon>Paraneoptera</taxon>
        <taxon>Hemiptera</taxon>
        <taxon>Sternorrhyncha</taxon>
        <taxon>Psylloidea</taxon>
        <taxon>Psyllidae</taxon>
        <taxon>Psyllinae</taxon>
        <taxon>Cacopsylla</taxon>
    </lineage>
</organism>
<dbReference type="InterPro" id="IPR006631">
    <property type="entry name" value="DM4_12"/>
</dbReference>
<dbReference type="EMBL" id="HBUF01424857">
    <property type="protein sequence ID" value="CAG6741279.1"/>
    <property type="molecule type" value="Transcribed_RNA"/>
</dbReference>
<protein>
    <submittedName>
        <fullName evidence="2">Uncharacterized protein</fullName>
    </submittedName>
</protein>
<name>A0A8D8Z6E2_9HEMI</name>
<sequence length="396" mass="43609">MCLVFFRYHSKYNAAEQLKFGGNTGSFYYKEKPLQTDFKVFQQIPISSHLLANYDPFYSPLLSRIDSVFKQLNYKTESCRERLICAMYNNPAKYAPYSNLISAQLSRELNELRKPTVDNPEILRFFRYMKAAKDGQDQQDCEQVYNACATGGRGGGTMETSPPMVTTFNDINRLVHARKINATSDVTNEPFESSIGPFESSKDSSGSPFDATKDVTNEPFGTPMYSFSGSSKVPKESLGLSGSGPSGVSGTFEGQRFGKVSDGATTSMAESRGVTIDLNGSVARVKIAEESNIPKLSSEPDTVANEAEPFRVIREKEGQSSLVLGVRAGQRGLPAKVRLRKSSLNTSFREDEPQSGDDKTELSHLSDSDMFKGNEGVFKASPVRIRTVGAPMKARE</sequence>
<evidence type="ECO:0000256" key="1">
    <source>
        <dbReference type="SAM" id="MobiDB-lite"/>
    </source>
</evidence>
<reference evidence="2" key="1">
    <citation type="submission" date="2021-05" db="EMBL/GenBank/DDBJ databases">
        <authorList>
            <person name="Alioto T."/>
            <person name="Alioto T."/>
            <person name="Gomez Garrido J."/>
        </authorList>
    </citation>
    <scope>NUCLEOTIDE SEQUENCE</scope>
</reference>
<dbReference type="Pfam" id="PF07841">
    <property type="entry name" value="DM4_12"/>
    <property type="match status" value="1"/>
</dbReference>
<accession>A0A8D8Z6E2</accession>
<evidence type="ECO:0000313" key="2">
    <source>
        <dbReference type="EMBL" id="CAG6741279.1"/>
    </source>
</evidence>